<evidence type="ECO:0000313" key="11">
    <source>
        <dbReference type="Proteomes" id="UP000448235"/>
    </source>
</evidence>
<dbReference type="InterPro" id="IPR002197">
    <property type="entry name" value="HTH_Fis"/>
</dbReference>
<dbReference type="InterPro" id="IPR011006">
    <property type="entry name" value="CheY-like_superfamily"/>
</dbReference>
<dbReference type="SUPFAM" id="SSF52172">
    <property type="entry name" value="CheY-like"/>
    <property type="match status" value="1"/>
</dbReference>
<dbReference type="PANTHER" id="PTHR32071">
    <property type="entry name" value="TRANSCRIPTIONAL REGULATORY PROTEIN"/>
    <property type="match status" value="1"/>
</dbReference>
<dbReference type="SMART" id="SM00382">
    <property type="entry name" value="AAA"/>
    <property type="match status" value="1"/>
</dbReference>
<dbReference type="Gene3D" id="1.10.10.60">
    <property type="entry name" value="Homeodomain-like"/>
    <property type="match status" value="1"/>
</dbReference>
<evidence type="ECO:0000259" key="8">
    <source>
        <dbReference type="PROSITE" id="PS50045"/>
    </source>
</evidence>
<dbReference type="Pfam" id="PF00072">
    <property type="entry name" value="Response_reg"/>
    <property type="match status" value="1"/>
</dbReference>
<dbReference type="InterPro" id="IPR002078">
    <property type="entry name" value="Sigma_54_int"/>
</dbReference>
<dbReference type="InterPro" id="IPR025943">
    <property type="entry name" value="Sigma_54_int_dom_ATP-bd_2"/>
</dbReference>
<dbReference type="SUPFAM" id="SSF46689">
    <property type="entry name" value="Homeodomain-like"/>
    <property type="match status" value="1"/>
</dbReference>
<dbReference type="PROSITE" id="PS00688">
    <property type="entry name" value="SIGMA54_INTERACT_3"/>
    <property type="match status" value="1"/>
</dbReference>
<feature type="region of interest" description="Disordered" evidence="7">
    <location>
        <begin position="396"/>
        <end position="423"/>
    </location>
</feature>
<evidence type="ECO:0000256" key="2">
    <source>
        <dbReference type="ARBA" id="ARBA00022840"/>
    </source>
</evidence>
<dbReference type="GO" id="GO:0000160">
    <property type="term" value="P:phosphorelay signal transduction system"/>
    <property type="evidence" value="ECO:0007669"/>
    <property type="project" value="InterPro"/>
</dbReference>
<dbReference type="CDD" id="cd17572">
    <property type="entry name" value="REC_NtrC1-like"/>
    <property type="match status" value="1"/>
</dbReference>
<name>A0A7X4VW46_9GAMM</name>
<proteinExistence type="predicted"/>
<dbReference type="AlphaFoldDB" id="A0A7X4VW46"/>
<organism evidence="10 11">
    <name type="scientific">Halomonas icarae</name>
    <dbReference type="NCBI Taxonomy" id="2691040"/>
    <lineage>
        <taxon>Bacteria</taxon>
        <taxon>Pseudomonadati</taxon>
        <taxon>Pseudomonadota</taxon>
        <taxon>Gammaproteobacteria</taxon>
        <taxon>Oceanospirillales</taxon>
        <taxon>Halomonadaceae</taxon>
        <taxon>Halomonas</taxon>
    </lineage>
</organism>
<keyword evidence="4" id="KW-0238">DNA-binding</keyword>
<dbReference type="InterPro" id="IPR003593">
    <property type="entry name" value="AAA+_ATPase"/>
</dbReference>
<dbReference type="PANTHER" id="PTHR32071:SF117">
    <property type="entry name" value="PTS-DEPENDENT DIHYDROXYACETONE KINASE OPERON REGULATORY PROTEIN-RELATED"/>
    <property type="match status" value="1"/>
</dbReference>
<comment type="caution">
    <text evidence="10">The sequence shown here is derived from an EMBL/GenBank/DDBJ whole genome shotgun (WGS) entry which is preliminary data.</text>
</comment>
<dbReference type="SUPFAM" id="SSF52540">
    <property type="entry name" value="P-loop containing nucleoside triphosphate hydrolases"/>
    <property type="match status" value="1"/>
</dbReference>
<evidence type="ECO:0000256" key="6">
    <source>
        <dbReference type="PROSITE-ProRule" id="PRU00169"/>
    </source>
</evidence>
<dbReference type="SMART" id="SM00448">
    <property type="entry name" value="REC"/>
    <property type="match status" value="1"/>
</dbReference>
<gene>
    <name evidence="10" type="ORF">GRB80_00865</name>
</gene>
<dbReference type="InterPro" id="IPR009057">
    <property type="entry name" value="Homeodomain-like_sf"/>
</dbReference>
<dbReference type="EMBL" id="WUTS01000001">
    <property type="protein sequence ID" value="NAW11389.1"/>
    <property type="molecule type" value="Genomic_DNA"/>
</dbReference>
<dbReference type="PROSITE" id="PS50110">
    <property type="entry name" value="RESPONSE_REGULATORY"/>
    <property type="match status" value="1"/>
</dbReference>
<sequence>MTTEDTLPRVLLVEDSPSTALAYQGYLAQEYRVRVAHSGAEALAALEAHSFSLLLVDVRLPDMSGLEILDRVRDQDPSTPIIMMTAHGSVDVAVEAMQRGASDFLTKPFDRARLRVTLTKALKERRLTEIVAEYEKSFEREHFHRMVGASLPMQSVYRIIESAAPSRATVFITGESGTGKELCAEAIHAQSPRADQAFVALNCAAIPRDLLESEIFGHIKGAFTGALTAREGAASRADGGTLFLDEIGELPLDLQSKLLRFIQSGSFQPVGASREQRVDVRFVCATNRDPLEEVRQGRFREDLYYRLHVIPIQMPALRERGQDVLRIARALLAACCEEEGRAFADFRPEVEALLLRHAWPGNVRELANVIRNVVVLNEGTWVEAAMLPATFDALRAGSEPDRPADEEPVPDPAPASGGASIMQGDAGEATIEPLWREEKRLIERAIALCGGNVPRAAARLEISASTIYRKKQQWEQSAV</sequence>
<dbReference type="PROSITE" id="PS00676">
    <property type="entry name" value="SIGMA54_INTERACT_2"/>
    <property type="match status" value="1"/>
</dbReference>
<dbReference type="InterPro" id="IPR027417">
    <property type="entry name" value="P-loop_NTPase"/>
</dbReference>
<dbReference type="PROSITE" id="PS50045">
    <property type="entry name" value="SIGMA54_INTERACT_4"/>
    <property type="match status" value="1"/>
</dbReference>
<dbReference type="Pfam" id="PF25601">
    <property type="entry name" value="AAA_lid_14"/>
    <property type="match status" value="1"/>
</dbReference>
<keyword evidence="5" id="KW-0804">Transcription</keyword>
<dbReference type="GO" id="GO:0005524">
    <property type="term" value="F:ATP binding"/>
    <property type="evidence" value="ECO:0007669"/>
    <property type="project" value="UniProtKB-KW"/>
</dbReference>
<dbReference type="Gene3D" id="1.10.8.60">
    <property type="match status" value="1"/>
</dbReference>
<evidence type="ECO:0000256" key="5">
    <source>
        <dbReference type="ARBA" id="ARBA00023163"/>
    </source>
</evidence>
<evidence type="ECO:0000256" key="1">
    <source>
        <dbReference type="ARBA" id="ARBA00022741"/>
    </source>
</evidence>
<dbReference type="FunFam" id="3.40.50.300:FF:000006">
    <property type="entry name" value="DNA-binding transcriptional regulator NtrC"/>
    <property type="match status" value="1"/>
</dbReference>
<feature type="domain" description="Response regulatory" evidence="9">
    <location>
        <begin position="9"/>
        <end position="122"/>
    </location>
</feature>
<evidence type="ECO:0000313" key="10">
    <source>
        <dbReference type="EMBL" id="NAW11389.1"/>
    </source>
</evidence>
<keyword evidence="11" id="KW-1185">Reference proteome</keyword>
<feature type="domain" description="Sigma-54 factor interaction" evidence="8">
    <location>
        <begin position="146"/>
        <end position="375"/>
    </location>
</feature>
<dbReference type="Pfam" id="PF00158">
    <property type="entry name" value="Sigma54_activat"/>
    <property type="match status" value="1"/>
</dbReference>
<keyword evidence="2" id="KW-0067">ATP-binding</keyword>
<protein>
    <submittedName>
        <fullName evidence="10">Response regulator</fullName>
    </submittedName>
</protein>
<feature type="modified residue" description="4-aspartylphosphate" evidence="6">
    <location>
        <position position="57"/>
    </location>
</feature>
<dbReference type="Gene3D" id="3.40.50.300">
    <property type="entry name" value="P-loop containing nucleotide triphosphate hydrolases"/>
    <property type="match status" value="1"/>
</dbReference>
<evidence type="ECO:0000259" key="9">
    <source>
        <dbReference type="PROSITE" id="PS50110"/>
    </source>
</evidence>
<dbReference type="GO" id="GO:0043565">
    <property type="term" value="F:sequence-specific DNA binding"/>
    <property type="evidence" value="ECO:0007669"/>
    <property type="project" value="InterPro"/>
</dbReference>
<reference evidence="10 11" key="1">
    <citation type="submission" date="2019-12" db="EMBL/GenBank/DDBJ databases">
        <title>Draft genome sequencing of Halomonas icarensis D1-1.</title>
        <authorList>
            <person name="Pandiyan K."/>
            <person name="Kushwaha P."/>
            <person name="Gowdham M."/>
            <person name="Chakdar H."/>
            <person name="Singh A."/>
            <person name="Kumar M."/>
            <person name="Saxena A.K."/>
        </authorList>
    </citation>
    <scope>NUCLEOTIDE SEQUENCE [LARGE SCALE GENOMIC DNA]</scope>
    <source>
        <strain evidence="10 11">D1-1</strain>
    </source>
</reference>
<dbReference type="Proteomes" id="UP000448235">
    <property type="component" value="Unassembled WGS sequence"/>
</dbReference>
<evidence type="ECO:0000256" key="7">
    <source>
        <dbReference type="SAM" id="MobiDB-lite"/>
    </source>
</evidence>
<accession>A0A7X4VW46</accession>
<dbReference type="Pfam" id="PF02954">
    <property type="entry name" value="HTH_8"/>
    <property type="match status" value="1"/>
</dbReference>
<dbReference type="Gene3D" id="3.40.50.2300">
    <property type="match status" value="1"/>
</dbReference>
<evidence type="ECO:0000256" key="4">
    <source>
        <dbReference type="ARBA" id="ARBA00023125"/>
    </source>
</evidence>
<dbReference type="InterPro" id="IPR025944">
    <property type="entry name" value="Sigma_54_int_dom_CS"/>
</dbReference>
<keyword evidence="1" id="KW-0547">Nucleotide-binding</keyword>
<dbReference type="InterPro" id="IPR058031">
    <property type="entry name" value="AAA_lid_NorR"/>
</dbReference>
<keyword evidence="3" id="KW-0805">Transcription regulation</keyword>
<keyword evidence="6" id="KW-0597">Phosphoprotein</keyword>
<dbReference type="InterPro" id="IPR001789">
    <property type="entry name" value="Sig_transdc_resp-reg_receiver"/>
</dbReference>
<evidence type="ECO:0000256" key="3">
    <source>
        <dbReference type="ARBA" id="ARBA00023015"/>
    </source>
</evidence>
<dbReference type="GO" id="GO:0006355">
    <property type="term" value="P:regulation of DNA-templated transcription"/>
    <property type="evidence" value="ECO:0007669"/>
    <property type="project" value="InterPro"/>
</dbReference>
<dbReference type="CDD" id="cd00009">
    <property type="entry name" value="AAA"/>
    <property type="match status" value="1"/>
</dbReference>